<dbReference type="InterPro" id="IPR007492">
    <property type="entry name" value="LytTR_DNA-bd_dom"/>
</dbReference>
<evidence type="ECO:0000256" key="2">
    <source>
        <dbReference type="ARBA" id="ARBA00023012"/>
    </source>
</evidence>
<dbReference type="PANTHER" id="PTHR48111:SF1">
    <property type="entry name" value="TWO-COMPONENT RESPONSE REGULATOR ORR33"/>
    <property type="match status" value="1"/>
</dbReference>
<dbReference type="InterPro" id="IPR039420">
    <property type="entry name" value="WalR-like"/>
</dbReference>
<dbReference type="SMART" id="SM00448">
    <property type="entry name" value="REC"/>
    <property type="match status" value="1"/>
</dbReference>
<keyword evidence="2" id="KW-0902">Two-component regulatory system</keyword>
<sequence>MIRYILVDDDQKTLERVKAKIDTIAIDFELEHISSYSSSKQAAETVNPDAYDLLIVDFEMPVFNGLELAEKIGSGKKVIFLTSTQNNEKRVINAIDIAGYLTKPFDIHEFENILKKKVIGSGHLPKAGDYTFLNFGVHTHINIAADKVYYITKLRTVDGKRAKKNCVNIYGKNDELLFENIGPTTIEQLSQDLEDQNFSKINQSVLVNTRFIKERDNLNLSLYDCKEFFSVSSTNKNALLANFKRFIKRF</sequence>
<protein>
    <submittedName>
        <fullName evidence="8">Response regulator</fullName>
    </submittedName>
</protein>
<dbReference type="PROSITE" id="PS50110">
    <property type="entry name" value="RESPONSE_REGULATORY"/>
    <property type="match status" value="1"/>
</dbReference>
<dbReference type="Pfam" id="PF00072">
    <property type="entry name" value="Response_reg"/>
    <property type="match status" value="1"/>
</dbReference>
<evidence type="ECO:0000256" key="4">
    <source>
        <dbReference type="ARBA" id="ARBA00023125"/>
    </source>
</evidence>
<dbReference type="InterPro" id="IPR001789">
    <property type="entry name" value="Sig_transdc_resp-reg_receiver"/>
</dbReference>
<evidence type="ECO:0000313" key="9">
    <source>
        <dbReference type="Proteomes" id="UP001197770"/>
    </source>
</evidence>
<keyword evidence="3" id="KW-0805">Transcription regulation</keyword>
<feature type="modified residue" description="4-aspartylphosphate" evidence="6">
    <location>
        <position position="57"/>
    </location>
</feature>
<evidence type="ECO:0000256" key="6">
    <source>
        <dbReference type="PROSITE-ProRule" id="PRU00169"/>
    </source>
</evidence>
<dbReference type="InterPro" id="IPR011006">
    <property type="entry name" value="CheY-like_superfamily"/>
</dbReference>
<dbReference type="PANTHER" id="PTHR48111">
    <property type="entry name" value="REGULATOR OF RPOS"/>
    <property type="match status" value="1"/>
</dbReference>
<evidence type="ECO:0000256" key="5">
    <source>
        <dbReference type="ARBA" id="ARBA00023163"/>
    </source>
</evidence>
<evidence type="ECO:0000313" key="8">
    <source>
        <dbReference type="EMBL" id="MCC4214718.1"/>
    </source>
</evidence>
<keyword evidence="1 6" id="KW-0597">Phosphoprotein</keyword>
<keyword evidence="4" id="KW-0238">DNA-binding</keyword>
<comment type="caution">
    <text evidence="8">The sequence shown here is derived from an EMBL/GenBank/DDBJ whole genome shotgun (WGS) entry which is preliminary data.</text>
</comment>
<proteinExistence type="predicted"/>
<dbReference type="SMART" id="SM00850">
    <property type="entry name" value="LytTR"/>
    <property type="match status" value="1"/>
</dbReference>
<evidence type="ECO:0000259" key="7">
    <source>
        <dbReference type="PROSITE" id="PS50110"/>
    </source>
</evidence>
<accession>A0ABS8H1M3</accession>
<evidence type="ECO:0000256" key="1">
    <source>
        <dbReference type="ARBA" id="ARBA00022553"/>
    </source>
</evidence>
<keyword evidence="5" id="KW-0804">Transcription</keyword>
<dbReference type="EMBL" id="JAJGMW010000039">
    <property type="protein sequence ID" value="MCC4214718.1"/>
    <property type="molecule type" value="Genomic_DNA"/>
</dbReference>
<name>A0ABS8H1M3_9FLAO</name>
<feature type="domain" description="Response regulatory" evidence="7">
    <location>
        <begin position="3"/>
        <end position="118"/>
    </location>
</feature>
<organism evidence="8 9">
    <name type="scientific">Leeuwenhoekiella parthenopeia</name>
    <dbReference type="NCBI Taxonomy" id="2890320"/>
    <lineage>
        <taxon>Bacteria</taxon>
        <taxon>Pseudomonadati</taxon>
        <taxon>Bacteroidota</taxon>
        <taxon>Flavobacteriia</taxon>
        <taxon>Flavobacteriales</taxon>
        <taxon>Flavobacteriaceae</taxon>
        <taxon>Leeuwenhoekiella</taxon>
    </lineage>
</organism>
<reference evidence="8 9" key="1">
    <citation type="submission" date="2021-11" db="EMBL/GenBank/DDBJ databases">
        <title>Seasonal and diel survey of microbial diversity of the Tyrrhenian coast.</title>
        <authorList>
            <person name="Gattoni G."/>
            <person name="Corral P."/>
        </authorList>
    </citation>
    <scope>NUCLEOTIDE SEQUENCE [LARGE SCALE GENOMIC DNA]</scope>
    <source>
        <strain evidence="8 9">Mr9</strain>
    </source>
</reference>
<dbReference type="SUPFAM" id="SSF52172">
    <property type="entry name" value="CheY-like"/>
    <property type="match status" value="1"/>
</dbReference>
<keyword evidence="9" id="KW-1185">Reference proteome</keyword>
<dbReference type="Gene3D" id="2.40.50.1020">
    <property type="entry name" value="LytTr DNA-binding domain"/>
    <property type="match status" value="1"/>
</dbReference>
<dbReference type="Proteomes" id="UP001197770">
    <property type="component" value="Unassembled WGS sequence"/>
</dbReference>
<dbReference type="RefSeq" id="WP_228231775.1">
    <property type="nucleotide sequence ID" value="NZ_JAJGMW010000039.1"/>
</dbReference>
<gene>
    <name evidence="8" type="ORF">LLW17_18495</name>
</gene>
<dbReference type="Pfam" id="PF04397">
    <property type="entry name" value="LytTR"/>
    <property type="match status" value="1"/>
</dbReference>
<evidence type="ECO:0000256" key="3">
    <source>
        <dbReference type="ARBA" id="ARBA00023015"/>
    </source>
</evidence>
<dbReference type="Gene3D" id="3.40.50.2300">
    <property type="match status" value="1"/>
</dbReference>